<evidence type="ECO:0000256" key="1">
    <source>
        <dbReference type="SAM" id="MobiDB-lite"/>
    </source>
</evidence>
<dbReference type="EMBL" id="SPHZ02000001">
    <property type="protein sequence ID" value="KAF0934856.1"/>
    <property type="molecule type" value="Genomic_DNA"/>
</dbReference>
<proteinExistence type="predicted"/>
<reference evidence="2 3" key="1">
    <citation type="submission" date="2019-11" db="EMBL/GenBank/DDBJ databases">
        <title>Whole genome sequence of Oryza granulata.</title>
        <authorList>
            <person name="Li W."/>
        </authorList>
    </citation>
    <scope>NUCLEOTIDE SEQUENCE [LARGE SCALE GENOMIC DNA]</scope>
    <source>
        <strain evidence="3">cv. Menghai</strain>
        <tissue evidence="2">Leaf</tissue>
    </source>
</reference>
<organism evidence="2 3">
    <name type="scientific">Oryza meyeriana var. granulata</name>
    <dbReference type="NCBI Taxonomy" id="110450"/>
    <lineage>
        <taxon>Eukaryota</taxon>
        <taxon>Viridiplantae</taxon>
        <taxon>Streptophyta</taxon>
        <taxon>Embryophyta</taxon>
        <taxon>Tracheophyta</taxon>
        <taxon>Spermatophyta</taxon>
        <taxon>Magnoliopsida</taxon>
        <taxon>Liliopsida</taxon>
        <taxon>Poales</taxon>
        <taxon>Poaceae</taxon>
        <taxon>BOP clade</taxon>
        <taxon>Oryzoideae</taxon>
        <taxon>Oryzeae</taxon>
        <taxon>Oryzinae</taxon>
        <taxon>Oryza</taxon>
        <taxon>Oryza meyeriana</taxon>
    </lineage>
</organism>
<evidence type="ECO:0000313" key="2">
    <source>
        <dbReference type="EMBL" id="KAF0934856.1"/>
    </source>
</evidence>
<sequence length="179" mass="19085">MQSHQWWRWSCVPEHGKRGRVKDGDVATVVAHKHLPDVVHVLGDEVLHWHIGPTATRVSQFTTRVVEEDPPGIVDHHRRVGVEEVVALGEGGEGVEEGRREGEVGSCERVYKEERVGGVTTVGGREVGVGVAEEVIGGREGAGGEEGVGGRVQGSGEEPGEEGRRDDDDGETPGAANPP</sequence>
<protein>
    <submittedName>
        <fullName evidence="2">Uncharacterized protein</fullName>
    </submittedName>
</protein>
<keyword evidence="3" id="KW-1185">Reference proteome</keyword>
<dbReference type="AlphaFoldDB" id="A0A6G1FD42"/>
<comment type="caution">
    <text evidence="2">The sequence shown here is derived from an EMBL/GenBank/DDBJ whole genome shotgun (WGS) entry which is preliminary data.</text>
</comment>
<gene>
    <name evidence="2" type="ORF">E2562_028860</name>
</gene>
<feature type="compositionally biased region" description="Gly residues" evidence="1">
    <location>
        <begin position="138"/>
        <end position="153"/>
    </location>
</feature>
<name>A0A6G1FD42_9ORYZ</name>
<feature type="region of interest" description="Disordered" evidence="1">
    <location>
        <begin position="135"/>
        <end position="179"/>
    </location>
</feature>
<evidence type="ECO:0000313" key="3">
    <source>
        <dbReference type="Proteomes" id="UP000479710"/>
    </source>
</evidence>
<dbReference type="Proteomes" id="UP000479710">
    <property type="component" value="Unassembled WGS sequence"/>
</dbReference>
<accession>A0A6G1FD42</accession>